<evidence type="ECO:0000313" key="6">
    <source>
        <dbReference type="EMBL" id="KAF5175686.1"/>
    </source>
</evidence>
<name>A0A7J6UT02_THATH</name>
<sequence>MHEDICTSAENKQVAIAILPYHKEQRLDGTLETTRADFRGVNQRVLSMNLAQLESWLISPVVGPTQN</sequence>
<dbReference type="GO" id="GO:0098662">
    <property type="term" value="P:inorganic cation transmembrane transport"/>
    <property type="evidence" value="ECO:0007669"/>
    <property type="project" value="TreeGrafter"/>
</dbReference>
<accession>A0A7J6UT02</accession>
<evidence type="ECO:0000256" key="2">
    <source>
        <dbReference type="ARBA" id="ARBA00022538"/>
    </source>
</evidence>
<dbReference type="AlphaFoldDB" id="A0A7J6UT02"/>
<evidence type="ECO:0000259" key="5">
    <source>
        <dbReference type="Pfam" id="PF23256"/>
    </source>
</evidence>
<protein>
    <submittedName>
        <fullName evidence="6">Cation/H+ exchanger</fullName>
    </submittedName>
</protein>
<evidence type="ECO:0000256" key="4">
    <source>
        <dbReference type="ARBA" id="ARBA00023065"/>
    </source>
</evidence>
<dbReference type="EMBL" id="JABWDY010043735">
    <property type="protein sequence ID" value="KAF5175686.1"/>
    <property type="molecule type" value="Genomic_DNA"/>
</dbReference>
<organism evidence="6 7">
    <name type="scientific">Thalictrum thalictroides</name>
    <name type="common">Rue-anemone</name>
    <name type="synonym">Anemone thalictroides</name>
    <dbReference type="NCBI Taxonomy" id="46969"/>
    <lineage>
        <taxon>Eukaryota</taxon>
        <taxon>Viridiplantae</taxon>
        <taxon>Streptophyta</taxon>
        <taxon>Embryophyta</taxon>
        <taxon>Tracheophyta</taxon>
        <taxon>Spermatophyta</taxon>
        <taxon>Magnoliopsida</taxon>
        <taxon>Ranunculales</taxon>
        <taxon>Ranunculaceae</taxon>
        <taxon>Thalictroideae</taxon>
        <taxon>Thalictrum</taxon>
    </lineage>
</organism>
<keyword evidence="7" id="KW-1185">Reference proteome</keyword>
<proteinExistence type="predicted"/>
<keyword evidence="1" id="KW-0813">Transport</keyword>
<dbReference type="OrthoDB" id="1504643at2759"/>
<evidence type="ECO:0000313" key="7">
    <source>
        <dbReference type="Proteomes" id="UP000554482"/>
    </source>
</evidence>
<comment type="caution">
    <text evidence="6">The sequence shown here is derived from an EMBL/GenBank/DDBJ whole genome shotgun (WGS) entry which is preliminary data.</text>
</comment>
<keyword evidence="2" id="KW-0633">Potassium transport</keyword>
<dbReference type="Proteomes" id="UP000554482">
    <property type="component" value="Unassembled WGS sequence"/>
</dbReference>
<dbReference type="GO" id="GO:0006813">
    <property type="term" value="P:potassium ion transport"/>
    <property type="evidence" value="ECO:0007669"/>
    <property type="project" value="UniProtKB-KW"/>
</dbReference>
<dbReference type="InterPro" id="IPR057291">
    <property type="entry name" value="CHX17_2nd"/>
</dbReference>
<dbReference type="InterPro" id="IPR050794">
    <property type="entry name" value="CPA2_transporter"/>
</dbReference>
<dbReference type="GO" id="GO:0012505">
    <property type="term" value="C:endomembrane system"/>
    <property type="evidence" value="ECO:0007669"/>
    <property type="project" value="TreeGrafter"/>
</dbReference>
<reference evidence="6 7" key="1">
    <citation type="submission" date="2020-06" db="EMBL/GenBank/DDBJ databases">
        <title>Transcriptomic and genomic resources for Thalictrum thalictroides and T. hernandezii: Facilitating candidate gene discovery in an emerging model plant lineage.</title>
        <authorList>
            <person name="Arias T."/>
            <person name="Riano-Pachon D.M."/>
            <person name="Di Stilio V.S."/>
        </authorList>
    </citation>
    <scope>NUCLEOTIDE SEQUENCE [LARGE SCALE GENOMIC DNA]</scope>
    <source>
        <strain evidence="7">cv. WT478/WT964</strain>
        <tissue evidence="6">Leaves</tissue>
    </source>
</reference>
<keyword evidence="3" id="KW-0630">Potassium</keyword>
<dbReference type="GO" id="GO:0006885">
    <property type="term" value="P:regulation of pH"/>
    <property type="evidence" value="ECO:0007669"/>
    <property type="project" value="TreeGrafter"/>
</dbReference>
<feature type="domain" description="Cation/H(+) antiporter central" evidence="5">
    <location>
        <begin position="1"/>
        <end position="49"/>
    </location>
</feature>
<evidence type="ECO:0000256" key="1">
    <source>
        <dbReference type="ARBA" id="ARBA00022448"/>
    </source>
</evidence>
<dbReference type="Pfam" id="PF23256">
    <property type="entry name" value="CHX17_2nd"/>
    <property type="match status" value="1"/>
</dbReference>
<dbReference type="PANTHER" id="PTHR32468:SF34">
    <property type="entry name" value="CATION_H(+) ANTIPORTER 18"/>
    <property type="match status" value="1"/>
</dbReference>
<keyword evidence="4" id="KW-0406">Ion transport</keyword>
<gene>
    <name evidence="6" type="ORF">FRX31_034727</name>
</gene>
<dbReference type="PANTHER" id="PTHR32468">
    <property type="entry name" value="CATION/H + ANTIPORTER"/>
    <property type="match status" value="1"/>
</dbReference>
<evidence type="ECO:0000256" key="3">
    <source>
        <dbReference type="ARBA" id="ARBA00022958"/>
    </source>
</evidence>